<dbReference type="RefSeq" id="WP_335734673.1">
    <property type="nucleotide sequence ID" value="NZ_JALAAR010000002.1"/>
</dbReference>
<keyword evidence="2" id="KW-0804">Transcription</keyword>
<gene>
    <name evidence="4" type="ORF">MN202_03350</name>
</gene>
<feature type="domain" description="HTH araC/xylS-type" evidence="3">
    <location>
        <begin position="215"/>
        <end position="313"/>
    </location>
</feature>
<dbReference type="SMART" id="SM00342">
    <property type="entry name" value="HTH_ARAC"/>
    <property type="match status" value="1"/>
</dbReference>
<keyword evidence="5" id="KW-1185">Reference proteome</keyword>
<evidence type="ECO:0000256" key="2">
    <source>
        <dbReference type="ARBA" id="ARBA00023163"/>
    </source>
</evidence>
<reference evidence="4 5" key="1">
    <citation type="journal article" date="2023" name="Ecotoxicol. Environ. Saf.">
        <title>Mercury remediation potential of mercury-resistant strain Rheinheimera metallidurans sp. nov. isolated from a municipal waste dumping site.</title>
        <authorList>
            <person name="Yadav V."/>
            <person name="Manjhi A."/>
            <person name="Vadakedath N."/>
        </authorList>
    </citation>
    <scope>NUCLEOTIDE SEQUENCE [LARGE SCALE GENOMIC DNA]</scope>
    <source>
        <strain evidence="4 5">E-49</strain>
    </source>
</reference>
<dbReference type="InterPro" id="IPR029062">
    <property type="entry name" value="Class_I_gatase-like"/>
</dbReference>
<accession>A0ABU8C2Y0</accession>
<dbReference type="PANTHER" id="PTHR43130">
    <property type="entry name" value="ARAC-FAMILY TRANSCRIPTIONAL REGULATOR"/>
    <property type="match status" value="1"/>
</dbReference>
<evidence type="ECO:0000313" key="4">
    <source>
        <dbReference type="EMBL" id="MEH8016261.1"/>
    </source>
</evidence>
<dbReference type="Pfam" id="PF01965">
    <property type="entry name" value="DJ-1_PfpI"/>
    <property type="match status" value="1"/>
</dbReference>
<dbReference type="InterPro" id="IPR002818">
    <property type="entry name" value="DJ-1/PfpI"/>
</dbReference>
<dbReference type="Gene3D" id="1.10.10.60">
    <property type="entry name" value="Homeodomain-like"/>
    <property type="match status" value="1"/>
</dbReference>
<dbReference type="CDD" id="cd03137">
    <property type="entry name" value="GATase1_AraC_1"/>
    <property type="match status" value="1"/>
</dbReference>
<dbReference type="InterPro" id="IPR018060">
    <property type="entry name" value="HTH_AraC"/>
</dbReference>
<evidence type="ECO:0000313" key="5">
    <source>
        <dbReference type="Proteomes" id="UP001375382"/>
    </source>
</evidence>
<dbReference type="Gene3D" id="3.40.50.880">
    <property type="match status" value="1"/>
</dbReference>
<dbReference type="PROSITE" id="PS01124">
    <property type="entry name" value="HTH_ARAC_FAMILY_2"/>
    <property type="match status" value="1"/>
</dbReference>
<keyword evidence="1" id="KW-0805">Transcription regulation</keyword>
<dbReference type="Pfam" id="PF12833">
    <property type="entry name" value="HTH_18"/>
    <property type="match status" value="1"/>
</dbReference>
<evidence type="ECO:0000259" key="3">
    <source>
        <dbReference type="PROSITE" id="PS01124"/>
    </source>
</evidence>
<dbReference type="PANTHER" id="PTHR43130:SF3">
    <property type="entry name" value="HTH-TYPE TRANSCRIPTIONAL REGULATOR RV1931C"/>
    <property type="match status" value="1"/>
</dbReference>
<dbReference type="SUPFAM" id="SSF46689">
    <property type="entry name" value="Homeodomain-like"/>
    <property type="match status" value="2"/>
</dbReference>
<name>A0ABU8C2Y0_9GAMM</name>
<dbReference type="InterPro" id="IPR052158">
    <property type="entry name" value="INH-QAR"/>
</dbReference>
<sequence length="314" mass="34772">MTTKLLFFIADGFQALDLFGPLDAFMETNSFVSQAYQSKIMALQAGAVSSAYGQVVMADYALADAPEVDYLIICGGTGMRTLTLTELQRQQLRTLADNAKQVLSICTGAFIAARLYPDVALTLTTHWRHCQQLQQQAAHCRVEEAPLFIQSGPVWSSAGVLSGVDLALEIIRQDHGATVAARVAKELVVYLQRRGGQAQYSDALQAQSGESLRLAPLLEWLVQNLARPVTVTDMADYAALSSRQLSRLFKLHLHTTPKQYLNQLRLNHARDLLCQENLNLEKVAGKVGFSSYDSFRRAFYSQFGISPSFYQQAK</sequence>
<dbReference type="Proteomes" id="UP001375382">
    <property type="component" value="Unassembled WGS sequence"/>
</dbReference>
<dbReference type="SUPFAM" id="SSF52317">
    <property type="entry name" value="Class I glutamine amidotransferase-like"/>
    <property type="match status" value="1"/>
</dbReference>
<evidence type="ECO:0000256" key="1">
    <source>
        <dbReference type="ARBA" id="ARBA00023015"/>
    </source>
</evidence>
<dbReference type="EMBL" id="JALAAR010000002">
    <property type="protein sequence ID" value="MEH8016261.1"/>
    <property type="molecule type" value="Genomic_DNA"/>
</dbReference>
<protein>
    <submittedName>
        <fullName evidence="4">Helix-turn-helix domain-containing protein</fullName>
    </submittedName>
</protein>
<organism evidence="4 5">
    <name type="scientific">Rheinheimera muenzenbergensis</name>
    <dbReference type="NCBI Taxonomy" id="1193628"/>
    <lineage>
        <taxon>Bacteria</taxon>
        <taxon>Pseudomonadati</taxon>
        <taxon>Pseudomonadota</taxon>
        <taxon>Gammaproteobacteria</taxon>
        <taxon>Chromatiales</taxon>
        <taxon>Chromatiaceae</taxon>
        <taxon>Rheinheimera</taxon>
    </lineage>
</organism>
<dbReference type="InterPro" id="IPR009057">
    <property type="entry name" value="Homeodomain-like_sf"/>
</dbReference>
<proteinExistence type="predicted"/>
<comment type="caution">
    <text evidence="4">The sequence shown here is derived from an EMBL/GenBank/DDBJ whole genome shotgun (WGS) entry which is preliminary data.</text>
</comment>